<sequence length="214" mass="24383">MTDIEALVTCSRKTCSEDIKQQEKLEFSEDITKEEATLQDFSKLNSQELESKSPCQVEKSLLESPAEATQVEDQQDTLKEMISEVTPFEMSPNPSLTVLTPNTRKKEEDKVWNKEKLFDDIISLTFPVPELEEAPSSRQLHLDTAEELNLQYDDCGSDLELSLPWDPLVYSSRVMATTVLHEKILSSQETTAKIVTGNVQERFDKYTPEELNCE</sequence>
<feature type="region of interest" description="Disordered" evidence="1">
    <location>
        <begin position="45"/>
        <end position="72"/>
    </location>
</feature>
<dbReference type="AlphaFoldDB" id="A0A6P5A6X2"/>
<gene>
    <name evidence="3" type="primary">LOC109486015</name>
</gene>
<accession>A0A6P5A6X2</accession>
<evidence type="ECO:0000313" key="3">
    <source>
        <dbReference type="RefSeq" id="XP_019645268.1"/>
    </source>
</evidence>
<proteinExistence type="predicted"/>
<keyword evidence="2" id="KW-1185">Reference proteome</keyword>
<organism evidence="2 3">
    <name type="scientific">Branchiostoma belcheri</name>
    <name type="common">Amphioxus</name>
    <dbReference type="NCBI Taxonomy" id="7741"/>
    <lineage>
        <taxon>Eukaryota</taxon>
        <taxon>Metazoa</taxon>
        <taxon>Chordata</taxon>
        <taxon>Cephalochordata</taxon>
        <taxon>Leptocardii</taxon>
        <taxon>Amphioxiformes</taxon>
        <taxon>Branchiostomatidae</taxon>
        <taxon>Branchiostoma</taxon>
    </lineage>
</organism>
<dbReference type="KEGG" id="bbel:109486015"/>
<evidence type="ECO:0000256" key="1">
    <source>
        <dbReference type="SAM" id="MobiDB-lite"/>
    </source>
</evidence>
<evidence type="ECO:0000313" key="2">
    <source>
        <dbReference type="Proteomes" id="UP000515135"/>
    </source>
</evidence>
<name>A0A6P5A6X2_BRABE</name>
<dbReference type="OrthoDB" id="5973439at2759"/>
<dbReference type="RefSeq" id="XP_019645268.1">
    <property type="nucleotide sequence ID" value="XM_019789709.1"/>
</dbReference>
<reference evidence="3" key="1">
    <citation type="submission" date="2025-08" db="UniProtKB">
        <authorList>
            <consortium name="RefSeq"/>
        </authorList>
    </citation>
    <scope>IDENTIFICATION</scope>
    <source>
        <tissue evidence="3">Gonad</tissue>
    </source>
</reference>
<dbReference type="GeneID" id="109486015"/>
<protein>
    <submittedName>
        <fullName evidence="3">Uncharacterized protein LOC109486015</fullName>
    </submittedName>
</protein>
<dbReference type="Proteomes" id="UP000515135">
    <property type="component" value="Unplaced"/>
</dbReference>